<evidence type="ECO:0000313" key="2">
    <source>
        <dbReference type="EMBL" id="CAF4080176.1"/>
    </source>
</evidence>
<evidence type="ECO:0000313" key="3">
    <source>
        <dbReference type="Proteomes" id="UP000663844"/>
    </source>
</evidence>
<evidence type="ECO:0000313" key="1">
    <source>
        <dbReference type="EMBL" id="CAF1401619.1"/>
    </source>
</evidence>
<dbReference type="AlphaFoldDB" id="A0A819UHB8"/>
<name>A0A819UHB8_9BILA</name>
<sequence>MSLEGYCNESTCLEGLTRLYECQCCSQFVCSQHRSVHFMADMTKKADKMVLDFISVSNECIPKIVRKNQEGQREQQLIDQSIPLNREGEIIINVDLPTSSDIVTSPEDVLPPPPEDILTIIKSPIKRKTPHDINELRTSKRLKANARSTKTNNSRFDDQEQNNEELMASNNIINKCPLTFDGAFGLTIAKHSIKLCTANKTYVNLLSHFQDKHQMKKCHATRLYKSTKNGDDATKTNLFNEVSTIIDHDHFIVCPLATDISDSIEGFPNEVNNMPCENRSINRKIIKRHLTTHHGLSLAMATKILESTKKSQVKI</sequence>
<dbReference type="EMBL" id="CAJNOG010001044">
    <property type="protein sequence ID" value="CAF1401619.1"/>
    <property type="molecule type" value="Genomic_DNA"/>
</dbReference>
<dbReference type="EMBL" id="CAJOAZ010004916">
    <property type="protein sequence ID" value="CAF4080176.1"/>
    <property type="molecule type" value="Genomic_DNA"/>
</dbReference>
<accession>A0A819UHB8</accession>
<comment type="caution">
    <text evidence="2">The sequence shown here is derived from an EMBL/GenBank/DDBJ whole genome shotgun (WGS) entry which is preliminary data.</text>
</comment>
<dbReference type="Proteomes" id="UP000663845">
    <property type="component" value="Unassembled WGS sequence"/>
</dbReference>
<reference evidence="2" key="1">
    <citation type="submission" date="2021-02" db="EMBL/GenBank/DDBJ databases">
        <authorList>
            <person name="Nowell W R."/>
        </authorList>
    </citation>
    <scope>NUCLEOTIDE SEQUENCE</scope>
</reference>
<organism evidence="2 3">
    <name type="scientific">Adineta steineri</name>
    <dbReference type="NCBI Taxonomy" id="433720"/>
    <lineage>
        <taxon>Eukaryota</taxon>
        <taxon>Metazoa</taxon>
        <taxon>Spiralia</taxon>
        <taxon>Gnathifera</taxon>
        <taxon>Rotifera</taxon>
        <taxon>Eurotatoria</taxon>
        <taxon>Bdelloidea</taxon>
        <taxon>Adinetida</taxon>
        <taxon>Adinetidae</taxon>
        <taxon>Adineta</taxon>
    </lineage>
</organism>
<protein>
    <submittedName>
        <fullName evidence="2">Uncharacterized protein</fullName>
    </submittedName>
</protein>
<gene>
    <name evidence="1" type="ORF">JYZ213_LOCUS37789</name>
    <name evidence="2" type="ORF">OXD698_LOCUS34257</name>
</gene>
<proteinExistence type="predicted"/>
<dbReference type="Proteomes" id="UP000663844">
    <property type="component" value="Unassembled WGS sequence"/>
</dbReference>